<evidence type="ECO:0000313" key="2">
    <source>
        <dbReference type="Proteomes" id="UP001165685"/>
    </source>
</evidence>
<dbReference type="InterPro" id="IPR025859">
    <property type="entry name" value="AurF/CmlI"/>
</dbReference>
<accession>A0ABT4TGF3</accession>
<comment type="caution">
    <text evidence="1">The sequence shown here is derived from an EMBL/GenBank/DDBJ whole genome shotgun (WGS) entry which is preliminary data.</text>
</comment>
<dbReference type="SUPFAM" id="SSF47240">
    <property type="entry name" value="Ferritin-like"/>
    <property type="match status" value="1"/>
</dbReference>
<evidence type="ECO:0000313" key="1">
    <source>
        <dbReference type="EMBL" id="MDA2803793.1"/>
    </source>
</evidence>
<reference evidence="1" key="1">
    <citation type="submission" date="2023-01" db="EMBL/GenBank/DDBJ databases">
        <title>Draft genome sequence of Nocardiopsis sp. LSu2-4 isolated from halophytes.</title>
        <authorList>
            <person name="Duangmal K."/>
            <person name="Chantavorakit T."/>
        </authorList>
    </citation>
    <scope>NUCLEOTIDE SEQUENCE</scope>
    <source>
        <strain evidence="1">LSu2-4</strain>
    </source>
</reference>
<name>A0ABT4TGF3_9ACTN</name>
<dbReference type="InterPro" id="IPR012348">
    <property type="entry name" value="RNR-like"/>
</dbReference>
<dbReference type="Pfam" id="PF11583">
    <property type="entry name" value="AurF"/>
    <property type="match status" value="1"/>
</dbReference>
<dbReference type="Proteomes" id="UP001165685">
    <property type="component" value="Unassembled WGS sequence"/>
</dbReference>
<dbReference type="InterPro" id="IPR009078">
    <property type="entry name" value="Ferritin-like_SF"/>
</dbReference>
<protein>
    <submittedName>
        <fullName evidence="1">Diiron oxygenase</fullName>
    </submittedName>
</protein>
<dbReference type="Gene3D" id="1.10.620.20">
    <property type="entry name" value="Ribonucleotide Reductase, subunit A"/>
    <property type="match status" value="1"/>
</dbReference>
<proteinExistence type="predicted"/>
<dbReference type="EMBL" id="JAQFWP010000005">
    <property type="protein sequence ID" value="MDA2803793.1"/>
    <property type="molecule type" value="Genomic_DNA"/>
</dbReference>
<gene>
    <name evidence="1" type="ORF">O4U47_04655</name>
</gene>
<sequence>MTVQADPKPTVTDREDIAKRLLRSSAKASYDPLVEIDWDAPIDRDRYAIAPHRVSLYGTELWDRLSEDQRKELSRHEVASIASIGLWFETILMQMLIRHAYDRDPTTNHVQYAYTEIADECRHSVMFAKMTHKLAGRHYRPDFITHNLGRVFKAISNGPLTFAGALFVEEILDQLQREGMVDETLDPLVQAVSRIHVVEEARHMRYAREELIRDWDRHGAVSKAYSRFVLGLVVYFATTRLISPEVYRSVGLDPKEAAKAARRNTHHIDTKTWAARKVVATFDKAGLLAGPAKYVWRRAGLLGRKGAPAPVAAAAA</sequence>
<dbReference type="RefSeq" id="WP_270676270.1">
    <property type="nucleotide sequence ID" value="NZ_JAQFWP010000005.1"/>
</dbReference>
<organism evidence="1 2">
    <name type="scientific">Nocardiopsis suaedae</name>
    <dbReference type="NCBI Taxonomy" id="3018444"/>
    <lineage>
        <taxon>Bacteria</taxon>
        <taxon>Bacillati</taxon>
        <taxon>Actinomycetota</taxon>
        <taxon>Actinomycetes</taxon>
        <taxon>Streptosporangiales</taxon>
        <taxon>Nocardiopsidaceae</taxon>
        <taxon>Nocardiopsis</taxon>
    </lineage>
</organism>
<keyword evidence="2" id="KW-1185">Reference proteome</keyword>